<reference evidence="3 6" key="1">
    <citation type="submission" date="2015-09" db="EMBL/GenBank/DDBJ databases">
        <authorList>
            <consortium name="Pathogen Informatics"/>
        </authorList>
    </citation>
    <scope>NUCLEOTIDE SEQUENCE [LARGE SCALE GENOMIC DNA]</scope>
    <source>
        <strain evidence="3 6">2789STDY5834866</strain>
    </source>
</reference>
<dbReference type="EMBL" id="CYZK01000022">
    <property type="protein sequence ID" value="CUO68468.1"/>
    <property type="molecule type" value="Genomic_DNA"/>
</dbReference>
<dbReference type="EMBL" id="BSCI01000002">
    <property type="protein sequence ID" value="GLG85758.1"/>
    <property type="molecule type" value="Genomic_DNA"/>
</dbReference>
<evidence type="ECO:0000313" key="5">
    <source>
        <dbReference type="EMBL" id="RHG61919.1"/>
    </source>
</evidence>
<feature type="domain" description="Peptidase M56" evidence="2">
    <location>
        <begin position="87"/>
        <end position="285"/>
    </location>
</feature>
<evidence type="ECO:0000313" key="6">
    <source>
        <dbReference type="Proteomes" id="UP000095362"/>
    </source>
</evidence>
<dbReference type="PaxDb" id="410072-ERS852525_02601"/>
<evidence type="ECO:0000259" key="2">
    <source>
        <dbReference type="Pfam" id="PF05569"/>
    </source>
</evidence>
<dbReference type="PANTHER" id="PTHR34978">
    <property type="entry name" value="POSSIBLE SENSOR-TRANSDUCER PROTEIN BLAR"/>
    <property type="match status" value="1"/>
</dbReference>
<protein>
    <submittedName>
        <fullName evidence="3">Regulatory protein BlaR1</fullName>
    </submittedName>
</protein>
<keyword evidence="1" id="KW-0472">Membrane</keyword>
<dbReference type="AlphaFoldDB" id="A0A174H5G5"/>
<dbReference type="Proteomes" id="UP000095362">
    <property type="component" value="Unassembled WGS sequence"/>
</dbReference>
<dbReference type="Pfam" id="PF05569">
    <property type="entry name" value="Peptidase_M56"/>
    <property type="match status" value="1"/>
</dbReference>
<dbReference type="Proteomes" id="UP001145109">
    <property type="component" value="Unassembled WGS sequence"/>
</dbReference>
<feature type="transmembrane region" description="Helical" evidence="1">
    <location>
        <begin position="39"/>
        <end position="57"/>
    </location>
</feature>
<reference evidence="5 7" key="2">
    <citation type="submission" date="2018-08" db="EMBL/GenBank/DDBJ databases">
        <title>A genome reference for cultivated species of the human gut microbiota.</title>
        <authorList>
            <person name="Zou Y."/>
            <person name="Xue W."/>
            <person name="Luo G."/>
        </authorList>
    </citation>
    <scope>NUCLEOTIDE SEQUENCE [LARGE SCALE GENOMIC DNA]</scope>
    <source>
        <strain evidence="5 7">AM22-12LB</strain>
    </source>
</reference>
<evidence type="ECO:0000313" key="7">
    <source>
        <dbReference type="Proteomes" id="UP000286595"/>
    </source>
</evidence>
<reference evidence="4" key="3">
    <citation type="submission" date="2022-09" db="EMBL/GenBank/DDBJ databases">
        <title>Draft genome sequence of Coprococcus comes strain 31264.</title>
        <authorList>
            <person name="Atsushi H."/>
            <person name="Moriya O."/>
            <person name="Mitsuo S."/>
        </authorList>
    </citation>
    <scope>NUCLEOTIDE SEQUENCE</scope>
    <source>
        <strain evidence="4">JCM 31264</strain>
    </source>
</reference>
<organism evidence="3 6">
    <name type="scientific">Coprococcus comes</name>
    <dbReference type="NCBI Taxonomy" id="410072"/>
    <lineage>
        <taxon>Bacteria</taxon>
        <taxon>Bacillati</taxon>
        <taxon>Bacillota</taxon>
        <taxon>Clostridia</taxon>
        <taxon>Lachnospirales</taxon>
        <taxon>Lachnospiraceae</taxon>
        <taxon>Coprococcus</taxon>
    </lineage>
</organism>
<dbReference type="InterPro" id="IPR008756">
    <property type="entry name" value="Peptidase_M56"/>
</dbReference>
<feature type="transmembrane region" description="Helical" evidence="1">
    <location>
        <begin position="85"/>
        <end position="107"/>
    </location>
</feature>
<keyword evidence="1" id="KW-1133">Transmembrane helix</keyword>
<dbReference type="PANTHER" id="PTHR34978:SF3">
    <property type="entry name" value="SLR0241 PROTEIN"/>
    <property type="match status" value="1"/>
</dbReference>
<sequence>MSLSLGPFITCFLCTNILCIILHYLIYKKKIFFDKSLRFIFWIIGIILLRMVLPFNFPFTYTSYSDNILPKIVDFIYYKLQHGKIMILDIGLIIWGIGSIFQIIIMIRSNIRLRRYVKNHVISMENPIAEEIIDIVQNELLFEKIEVAVLPEFVSPAIIGIKQPILIISEKYCFSRQELKLVCEHEINHYIKGDLILMAIINIVSCIQWWNPVIHFFKEELILALELSNDFQIIENQSDAEKIEYAELILKIAKEKEYFKTIDRSFVTCFVGKNKTNLKTRIDYILKKNKKKKSVVYIINILMISVMLLSVFWVPEATHPIDPDKQENSIEMSPQNTYFLKKREGYQIFVNNKLWGEVKEIPDGLENIPIRKSVRH</sequence>
<keyword evidence="1" id="KW-0812">Transmembrane</keyword>
<proteinExistence type="predicted"/>
<dbReference type="CDD" id="cd07341">
    <property type="entry name" value="M56_BlaR1_MecR1_like"/>
    <property type="match status" value="1"/>
</dbReference>
<evidence type="ECO:0000256" key="1">
    <source>
        <dbReference type="SAM" id="Phobius"/>
    </source>
</evidence>
<reference evidence="4" key="4">
    <citation type="submission" date="2022-11" db="EMBL/GenBank/DDBJ databases">
        <title>Draft genome sequence of Coprococcus comes strain 31264.</title>
        <authorList>
            <person name="Hisatomi A."/>
            <person name="Ohkuma M."/>
            <person name="Sakamoto M."/>
        </authorList>
    </citation>
    <scope>NUCLEOTIDE SEQUENCE</scope>
    <source>
        <strain evidence="4">JCM 31264</strain>
    </source>
</reference>
<dbReference type="OrthoDB" id="9770467at2"/>
<dbReference type="STRING" id="410072.ERS852525_02601"/>
<feature type="transmembrane region" description="Helical" evidence="1">
    <location>
        <begin position="295"/>
        <end position="314"/>
    </location>
</feature>
<dbReference type="InterPro" id="IPR052173">
    <property type="entry name" value="Beta-lactam_resp_regulator"/>
</dbReference>
<feature type="transmembrane region" description="Helical" evidence="1">
    <location>
        <begin position="6"/>
        <end position="27"/>
    </location>
</feature>
<dbReference type="EMBL" id="QRIM01000003">
    <property type="protein sequence ID" value="RHG61919.1"/>
    <property type="molecule type" value="Genomic_DNA"/>
</dbReference>
<dbReference type="Proteomes" id="UP000286595">
    <property type="component" value="Unassembled WGS sequence"/>
</dbReference>
<evidence type="ECO:0000313" key="4">
    <source>
        <dbReference type="EMBL" id="GLG85758.1"/>
    </source>
</evidence>
<name>A0A174H5G5_9FIRM</name>
<gene>
    <name evidence="3" type="primary">blaR1</name>
    <name evidence="4" type="ORF">comes_03030</name>
    <name evidence="5" type="ORF">DW252_03280</name>
    <name evidence="3" type="ORF">ERS852481_02635</name>
</gene>
<evidence type="ECO:0000313" key="3">
    <source>
        <dbReference type="EMBL" id="CUO68468.1"/>
    </source>
</evidence>
<accession>A0A174H5G5</accession>